<dbReference type="CDD" id="cd11615">
    <property type="entry name" value="SAF_NeuB_like"/>
    <property type="match status" value="1"/>
</dbReference>
<dbReference type="SMART" id="SM00858">
    <property type="entry name" value="SAF"/>
    <property type="match status" value="1"/>
</dbReference>
<keyword evidence="3" id="KW-1185">Reference proteome</keyword>
<dbReference type="EC" id="2.5.1.56" evidence="2"/>
<dbReference type="PANTHER" id="PTHR42966:SF1">
    <property type="entry name" value="SIALIC ACID SYNTHASE"/>
    <property type="match status" value="1"/>
</dbReference>
<dbReference type="InterPro" id="IPR013974">
    <property type="entry name" value="SAF"/>
</dbReference>
<dbReference type="InterPro" id="IPR020007">
    <property type="entry name" value="NeuB/NeuA"/>
</dbReference>
<dbReference type="SUPFAM" id="SSF51269">
    <property type="entry name" value="AFP III-like domain"/>
    <property type="match status" value="1"/>
</dbReference>
<proteinExistence type="predicted"/>
<dbReference type="Gene3D" id="3.90.1210.10">
    <property type="entry name" value="Antifreeze-like/N-acetylneuraminic acid synthase C-terminal domain"/>
    <property type="match status" value="1"/>
</dbReference>
<gene>
    <name evidence="2" type="ORF">J2Z80_001410</name>
</gene>
<evidence type="ECO:0000313" key="3">
    <source>
        <dbReference type="Proteomes" id="UP001166402"/>
    </source>
</evidence>
<dbReference type="GO" id="GO:0050462">
    <property type="term" value="F:N-acetylneuraminate synthase activity"/>
    <property type="evidence" value="ECO:0007669"/>
    <property type="project" value="UniProtKB-EC"/>
</dbReference>
<accession>A0ABS4NDY8</accession>
<dbReference type="Pfam" id="PF03102">
    <property type="entry name" value="NeuB"/>
    <property type="match status" value="1"/>
</dbReference>
<protein>
    <submittedName>
        <fullName evidence="2">N-acetylneuraminate synthase/N,N'-diacetyllegionaminate synthase</fullName>
        <ecNumber evidence="2">2.5.1.101</ecNumber>
        <ecNumber evidence="2">2.5.1.56</ecNumber>
    </submittedName>
</protein>
<dbReference type="InterPro" id="IPR036732">
    <property type="entry name" value="AFP_Neu5c_C_sf"/>
</dbReference>
<comment type="caution">
    <text evidence="2">The sequence shown here is derived from an EMBL/GenBank/DDBJ whole genome shotgun (WGS) entry which is preliminary data.</text>
</comment>
<organism evidence="2 3">
    <name type="scientific">Thermoanaerobacterium butyriciformans</name>
    <dbReference type="NCBI Taxonomy" id="1702242"/>
    <lineage>
        <taxon>Bacteria</taxon>
        <taxon>Bacillati</taxon>
        <taxon>Bacillota</taxon>
        <taxon>Clostridia</taxon>
        <taxon>Thermoanaerobacterales</taxon>
        <taxon>Thermoanaerobacteraceae</taxon>
        <taxon>Thermoanaerobacterium</taxon>
    </lineage>
</organism>
<dbReference type="Pfam" id="PF08666">
    <property type="entry name" value="SAF"/>
    <property type="match status" value="1"/>
</dbReference>
<dbReference type="EMBL" id="JAGGLT010000013">
    <property type="protein sequence ID" value="MBP2071889.1"/>
    <property type="molecule type" value="Genomic_DNA"/>
</dbReference>
<dbReference type="InterPro" id="IPR006190">
    <property type="entry name" value="SAF_AFP_Neu5Ac"/>
</dbReference>
<dbReference type="EC" id="2.5.1.101" evidence="2"/>
<reference evidence="2" key="1">
    <citation type="submission" date="2021-03" db="EMBL/GenBank/DDBJ databases">
        <title>Genomic Encyclopedia of Type Strains, Phase IV (KMG-IV): sequencing the most valuable type-strain genomes for metagenomic binning, comparative biology and taxonomic classification.</title>
        <authorList>
            <person name="Goeker M."/>
        </authorList>
    </citation>
    <scope>NUCLEOTIDE SEQUENCE</scope>
    <source>
        <strain evidence="2">DSM 101588</strain>
    </source>
</reference>
<dbReference type="Gene3D" id="3.20.20.70">
    <property type="entry name" value="Aldolase class I"/>
    <property type="match status" value="1"/>
</dbReference>
<dbReference type="InterPro" id="IPR013785">
    <property type="entry name" value="Aldolase_TIM"/>
</dbReference>
<dbReference type="InterPro" id="IPR057736">
    <property type="entry name" value="SAF_PseI/NeuA/NeuB"/>
</dbReference>
<evidence type="ECO:0000259" key="1">
    <source>
        <dbReference type="PROSITE" id="PS50844"/>
    </source>
</evidence>
<feature type="domain" description="AFP-like" evidence="1">
    <location>
        <begin position="298"/>
        <end position="354"/>
    </location>
</feature>
<dbReference type="PANTHER" id="PTHR42966">
    <property type="entry name" value="N-ACETYLNEURAMINATE SYNTHASE"/>
    <property type="match status" value="1"/>
</dbReference>
<dbReference type="SUPFAM" id="SSF51569">
    <property type="entry name" value="Aldolase"/>
    <property type="match status" value="1"/>
</dbReference>
<dbReference type="InterPro" id="IPR013132">
    <property type="entry name" value="PseI/NeuA/B-like_N"/>
</dbReference>
<dbReference type="PROSITE" id="PS50844">
    <property type="entry name" value="AFP_LIKE"/>
    <property type="match status" value="1"/>
</dbReference>
<keyword evidence="2" id="KW-0808">Transferase</keyword>
<dbReference type="Proteomes" id="UP001166402">
    <property type="component" value="Unassembled WGS sequence"/>
</dbReference>
<dbReference type="NCBIfam" id="TIGR03569">
    <property type="entry name" value="NeuB_NnaB"/>
    <property type="match status" value="1"/>
</dbReference>
<name>A0ABS4NDY8_9THEO</name>
<evidence type="ECO:0000313" key="2">
    <source>
        <dbReference type="EMBL" id="MBP2071889.1"/>
    </source>
</evidence>
<sequence length="354" mass="39551">MLERDDIMLKIANRTISENSSVFVIAEAGVNHNGDLETAMKLVDAASKAGADAIKFQIFQTENLVIKDAKKAEYQKLTTSPDETQYDMLKKLELSYDDHVKIMEYCKRRNLIYLATPFDYESADMLEQADVPAFKIGSGDITNIPFLKYIAKKKKPIILSTGMSNLGEIEEAIEAIKNTGNKSIFLLHCTSNYPTEYKDVNLNAMITMKNAFKLPVGYSDHTLGIEVAIAAVSMGALIIEKHFTLDKRMIGPDHKASLEPSELKLMIKSIRNIEAALGNGIKRCRENEKNVRDVARKSIIAAKDIPSGSVITEEMLITKRPGTGLPPKFFDYLIGKKARIHILKNTIIDFSMLE</sequence>
<dbReference type="InterPro" id="IPR051690">
    <property type="entry name" value="PseI-like"/>
</dbReference>